<comment type="caution">
    <text evidence="2">The sequence shown here is derived from an EMBL/GenBank/DDBJ whole genome shotgun (WGS) entry which is preliminary data.</text>
</comment>
<dbReference type="Proteomes" id="UP000657385">
    <property type="component" value="Unassembled WGS sequence"/>
</dbReference>
<keyword evidence="3" id="KW-1185">Reference proteome</keyword>
<dbReference type="AlphaFoldDB" id="A0A931B9G2"/>
<feature type="compositionally biased region" description="Basic and acidic residues" evidence="1">
    <location>
        <begin position="100"/>
        <end position="135"/>
    </location>
</feature>
<evidence type="ECO:0000313" key="3">
    <source>
        <dbReference type="Proteomes" id="UP000657385"/>
    </source>
</evidence>
<sequence>MSDVAKPFEEAAGKTVKALSEDVSHAYGGILDETKSNLHTIADNVEENEKKTVRKYFVDDEGNVKEIVDGQLKDLSPEDDSGIRGLLDANRETPGVKSLTPEEKKELSANKKSWESLGRTQDKEGEWVESQKLEEPTDLSKAVEEARRAQHGGEGDYGGTNYAALHYASTDGKEEFILVGRSSAERSHSERSIGYPLVHNKKQFQVDQVYTERRPCQKGSTCERWLNMHMFDPEQNPDLKVTHAVDYDNDIKDTDVRNAPFDRYIDQLESNHASGDYGGTAGSMDFDVDPAAV</sequence>
<evidence type="ECO:0000256" key="1">
    <source>
        <dbReference type="SAM" id="MobiDB-lite"/>
    </source>
</evidence>
<name>A0A931B9G2_9ACTN</name>
<evidence type="ECO:0000313" key="2">
    <source>
        <dbReference type="EMBL" id="MBF9071977.1"/>
    </source>
</evidence>
<protein>
    <recommendedName>
        <fullName evidence="4">Nucleic acid/nucleotide deaminase of polymorphic system toxin</fullName>
    </recommendedName>
</protein>
<dbReference type="Pfam" id="PF14440">
    <property type="entry name" value="XOO_2897-deam"/>
    <property type="match status" value="1"/>
</dbReference>
<feature type="region of interest" description="Disordered" evidence="1">
    <location>
        <begin position="270"/>
        <end position="293"/>
    </location>
</feature>
<accession>A0A931B9G2</accession>
<dbReference type="EMBL" id="JADPRT010000014">
    <property type="protein sequence ID" value="MBF9071977.1"/>
    <property type="molecule type" value="Genomic_DNA"/>
</dbReference>
<dbReference type="InterPro" id="IPR032722">
    <property type="entry name" value="Deaminase_XOO_2897"/>
</dbReference>
<gene>
    <name evidence="2" type="ORF">I2501_28530</name>
</gene>
<dbReference type="RefSeq" id="WP_196197151.1">
    <property type="nucleotide sequence ID" value="NZ_JADPRT010000014.1"/>
</dbReference>
<feature type="region of interest" description="Disordered" evidence="1">
    <location>
        <begin position="92"/>
        <end position="139"/>
    </location>
</feature>
<proteinExistence type="predicted"/>
<evidence type="ECO:0008006" key="4">
    <source>
        <dbReference type="Google" id="ProtNLM"/>
    </source>
</evidence>
<organism evidence="2 3">
    <name type="scientific">Streptacidiphilus fuscans</name>
    <dbReference type="NCBI Taxonomy" id="2789292"/>
    <lineage>
        <taxon>Bacteria</taxon>
        <taxon>Bacillati</taxon>
        <taxon>Actinomycetota</taxon>
        <taxon>Actinomycetes</taxon>
        <taxon>Kitasatosporales</taxon>
        <taxon>Streptomycetaceae</taxon>
        <taxon>Streptacidiphilus</taxon>
    </lineage>
</organism>
<reference evidence="2" key="1">
    <citation type="submission" date="2020-11" db="EMBL/GenBank/DDBJ databases">
        <title>Isolation and identification of active actinomycetes.</title>
        <authorList>
            <person name="Yu B."/>
        </authorList>
    </citation>
    <scope>NUCLEOTIDE SEQUENCE</scope>
    <source>
        <strain evidence="2">NEAU-YB345</strain>
    </source>
</reference>